<keyword evidence="3" id="KW-1185">Reference proteome</keyword>
<accession>A0ABN2CB16</accession>
<comment type="caution">
    <text evidence="2">The sequence shown here is derived from an EMBL/GenBank/DDBJ whole genome shotgun (WGS) entry which is preliminary data.</text>
</comment>
<feature type="domain" description="Aminoglycoside phosphotransferase" evidence="1">
    <location>
        <begin position="41"/>
        <end position="259"/>
    </location>
</feature>
<sequence length="288" mass="30447">MPTERVLDWAAAATGGEARTVGVRALHEWQGPWLLRIESRGRLTEAVLRAPTPRIDAAMIATGAAALEFAERHSLPAPRLLGADLLGETAGVPATLETVVQGSAQWSASSSIERLRTAGAVLARVHAVSTAPTDALPVRPRPIAVDDFAEDRRTGRMPTTTLLEIADEAVTACGVPPSEHVFLHGDVWPGNLIWAGDEVAALIDWKTAGVGAPGVDLCELRKQAAISFGPEAPAKVLNGYEQATSTKADHVAHWDAVAALNTPTELYDARATARRDTFLRTALTALGA</sequence>
<dbReference type="InterPro" id="IPR011009">
    <property type="entry name" value="Kinase-like_dom_sf"/>
</dbReference>
<evidence type="ECO:0000313" key="3">
    <source>
        <dbReference type="Proteomes" id="UP001500363"/>
    </source>
</evidence>
<evidence type="ECO:0000259" key="1">
    <source>
        <dbReference type="Pfam" id="PF01636"/>
    </source>
</evidence>
<dbReference type="Gene3D" id="3.90.1200.10">
    <property type="match status" value="1"/>
</dbReference>
<evidence type="ECO:0000313" key="2">
    <source>
        <dbReference type="EMBL" id="GAA1555799.1"/>
    </source>
</evidence>
<dbReference type="PANTHER" id="PTHR21310:SF15">
    <property type="entry name" value="AMINOGLYCOSIDE PHOSPHOTRANSFERASE DOMAIN-CONTAINING PROTEIN"/>
    <property type="match status" value="1"/>
</dbReference>
<gene>
    <name evidence="2" type="ORF">GCM10009741_70400</name>
</gene>
<dbReference type="EMBL" id="BAAANC010000004">
    <property type="protein sequence ID" value="GAA1555799.1"/>
    <property type="molecule type" value="Genomic_DNA"/>
</dbReference>
<proteinExistence type="predicted"/>
<organism evidence="2 3">
    <name type="scientific">Kribbella lupini</name>
    <dbReference type="NCBI Taxonomy" id="291602"/>
    <lineage>
        <taxon>Bacteria</taxon>
        <taxon>Bacillati</taxon>
        <taxon>Actinomycetota</taxon>
        <taxon>Actinomycetes</taxon>
        <taxon>Propionibacteriales</taxon>
        <taxon>Kribbellaceae</taxon>
        <taxon>Kribbella</taxon>
    </lineage>
</organism>
<reference evidence="2 3" key="1">
    <citation type="journal article" date="2019" name="Int. J. Syst. Evol. Microbiol.">
        <title>The Global Catalogue of Microorganisms (GCM) 10K type strain sequencing project: providing services to taxonomists for standard genome sequencing and annotation.</title>
        <authorList>
            <consortium name="The Broad Institute Genomics Platform"/>
            <consortium name="The Broad Institute Genome Sequencing Center for Infectious Disease"/>
            <person name="Wu L."/>
            <person name="Ma J."/>
        </authorList>
    </citation>
    <scope>NUCLEOTIDE SEQUENCE [LARGE SCALE GENOMIC DNA]</scope>
    <source>
        <strain evidence="2 3">JCM 14303</strain>
    </source>
</reference>
<name>A0ABN2CB16_9ACTN</name>
<dbReference type="PANTHER" id="PTHR21310">
    <property type="entry name" value="AMINOGLYCOSIDE PHOSPHOTRANSFERASE-RELATED-RELATED"/>
    <property type="match status" value="1"/>
</dbReference>
<dbReference type="Pfam" id="PF01636">
    <property type="entry name" value="APH"/>
    <property type="match status" value="1"/>
</dbReference>
<dbReference type="Proteomes" id="UP001500363">
    <property type="component" value="Unassembled WGS sequence"/>
</dbReference>
<dbReference type="SUPFAM" id="SSF56112">
    <property type="entry name" value="Protein kinase-like (PK-like)"/>
    <property type="match status" value="1"/>
</dbReference>
<dbReference type="InterPro" id="IPR002575">
    <property type="entry name" value="Aminoglycoside_PTrfase"/>
</dbReference>
<protein>
    <recommendedName>
        <fullName evidence="1">Aminoglycoside phosphotransferase domain-containing protein</fullName>
    </recommendedName>
</protein>
<dbReference type="InterPro" id="IPR051678">
    <property type="entry name" value="AGP_Transferase"/>
</dbReference>